<protein>
    <recommendedName>
        <fullName evidence="3">RNase H type-1 domain-containing protein</fullName>
    </recommendedName>
</protein>
<dbReference type="InterPro" id="IPR012337">
    <property type="entry name" value="RNaseH-like_sf"/>
</dbReference>
<evidence type="ECO:0008006" key="3">
    <source>
        <dbReference type="Google" id="ProtNLM"/>
    </source>
</evidence>
<dbReference type="SUPFAM" id="SSF53098">
    <property type="entry name" value="Ribonuclease H-like"/>
    <property type="match status" value="1"/>
</dbReference>
<dbReference type="InterPro" id="IPR036397">
    <property type="entry name" value="RNaseH_sf"/>
</dbReference>
<reference evidence="2" key="1">
    <citation type="journal article" date="2017" name="Nat. Ecol. Evol.">
        <title>Genome expansion and lineage-specific genetic innovations in the forest pathogenic fungi Armillaria.</title>
        <authorList>
            <person name="Sipos G."/>
            <person name="Prasanna A.N."/>
            <person name="Walter M.C."/>
            <person name="O'Connor E."/>
            <person name="Balint B."/>
            <person name="Krizsan K."/>
            <person name="Kiss B."/>
            <person name="Hess J."/>
            <person name="Varga T."/>
            <person name="Slot J."/>
            <person name="Riley R."/>
            <person name="Boka B."/>
            <person name="Rigling D."/>
            <person name="Barry K."/>
            <person name="Lee J."/>
            <person name="Mihaltcheva S."/>
            <person name="LaButti K."/>
            <person name="Lipzen A."/>
            <person name="Waldron R."/>
            <person name="Moloney N.M."/>
            <person name="Sperisen C."/>
            <person name="Kredics L."/>
            <person name="Vagvoelgyi C."/>
            <person name="Patrignani A."/>
            <person name="Fitzpatrick D."/>
            <person name="Nagy I."/>
            <person name="Doyle S."/>
            <person name="Anderson J.B."/>
            <person name="Grigoriev I.V."/>
            <person name="Gueldener U."/>
            <person name="Muensterkoetter M."/>
            <person name="Nagy L.G."/>
        </authorList>
    </citation>
    <scope>NUCLEOTIDE SEQUENCE [LARGE SCALE GENOMIC DNA]</scope>
    <source>
        <strain evidence="2">28-4</strain>
    </source>
</reference>
<dbReference type="Proteomes" id="UP000218334">
    <property type="component" value="Unassembled WGS sequence"/>
</dbReference>
<dbReference type="Gene3D" id="3.30.420.10">
    <property type="entry name" value="Ribonuclease H-like superfamily/Ribonuclease H"/>
    <property type="match status" value="1"/>
</dbReference>
<dbReference type="AlphaFoldDB" id="A0A2H3BBV0"/>
<dbReference type="GO" id="GO:0003676">
    <property type="term" value="F:nucleic acid binding"/>
    <property type="evidence" value="ECO:0007669"/>
    <property type="project" value="InterPro"/>
</dbReference>
<proteinExistence type="predicted"/>
<keyword evidence="2" id="KW-1185">Reference proteome</keyword>
<name>A0A2H3BBV0_9AGAR</name>
<evidence type="ECO:0000313" key="2">
    <source>
        <dbReference type="Proteomes" id="UP000218334"/>
    </source>
</evidence>
<gene>
    <name evidence="1" type="ORF">ARMSODRAFT_888047</name>
</gene>
<sequence>TLRSQCAASSAFFGPSSKCNVAERVPGAQTNPRAELFGFLLALKMTPMHRLLVIHTRSTLAIRAVVHLSPMQKECGWICMNADGTSSRTSMISYVPIQLLSSLY</sequence>
<dbReference type="STRING" id="1076256.A0A2H3BBV0"/>
<organism evidence="1 2">
    <name type="scientific">Armillaria solidipes</name>
    <dbReference type="NCBI Taxonomy" id="1076256"/>
    <lineage>
        <taxon>Eukaryota</taxon>
        <taxon>Fungi</taxon>
        <taxon>Dikarya</taxon>
        <taxon>Basidiomycota</taxon>
        <taxon>Agaricomycotina</taxon>
        <taxon>Agaricomycetes</taxon>
        <taxon>Agaricomycetidae</taxon>
        <taxon>Agaricales</taxon>
        <taxon>Marasmiineae</taxon>
        <taxon>Physalacriaceae</taxon>
        <taxon>Armillaria</taxon>
    </lineage>
</organism>
<feature type="non-terminal residue" evidence="1">
    <location>
        <position position="1"/>
    </location>
</feature>
<accession>A0A2H3BBV0</accession>
<dbReference type="EMBL" id="KZ293433">
    <property type="protein sequence ID" value="PBK68351.1"/>
    <property type="molecule type" value="Genomic_DNA"/>
</dbReference>
<evidence type="ECO:0000313" key="1">
    <source>
        <dbReference type="EMBL" id="PBK68351.1"/>
    </source>
</evidence>